<organism evidence="1 2">
    <name type="scientific">Afipia massiliensis</name>
    <dbReference type="NCBI Taxonomy" id="211460"/>
    <lineage>
        <taxon>Bacteria</taxon>
        <taxon>Pseudomonadati</taxon>
        <taxon>Pseudomonadota</taxon>
        <taxon>Alphaproteobacteria</taxon>
        <taxon>Hyphomicrobiales</taxon>
        <taxon>Nitrobacteraceae</taxon>
        <taxon>Afipia</taxon>
    </lineage>
</organism>
<dbReference type="Proteomes" id="UP000034832">
    <property type="component" value="Unassembled WGS sequence"/>
</dbReference>
<sequence length="61" mass="7028">MRAKRSNPAHKARTGLLRRCAPRNDGDQNDDLLVVFFSSFRSHDPDFPFHSRSRFTVEVAP</sequence>
<protein>
    <submittedName>
        <fullName evidence="1">Uncharacterized protein</fullName>
    </submittedName>
</protein>
<evidence type="ECO:0000313" key="2">
    <source>
        <dbReference type="Proteomes" id="UP000034832"/>
    </source>
</evidence>
<dbReference type="EMBL" id="LBIA02000001">
    <property type="protein sequence ID" value="TKT71584.1"/>
    <property type="molecule type" value="Genomic_DNA"/>
</dbReference>
<keyword evidence="2" id="KW-1185">Reference proteome</keyword>
<proteinExistence type="predicted"/>
<accession>A0A4U6BS51</accession>
<comment type="caution">
    <text evidence="1">The sequence shown here is derived from an EMBL/GenBank/DDBJ whole genome shotgun (WGS) entry which is preliminary data.</text>
</comment>
<dbReference type="AlphaFoldDB" id="A0A4U6BS51"/>
<evidence type="ECO:0000313" key="1">
    <source>
        <dbReference type="EMBL" id="TKT71584.1"/>
    </source>
</evidence>
<name>A0A4U6BS51_9BRAD</name>
<reference evidence="1" key="1">
    <citation type="submission" date="2019-04" db="EMBL/GenBank/DDBJ databases">
        <title>Whole genome sequencing of cave bacteria.</title>
        <authorList>
            <person name="Gan H.M."/>
            <person name="Barton H."/>
            <person name="Savka M.A."/>
        </authorList>
    </citation>
    <scope>NUCLEOTIDE SEQUENCE [LARGE SCALE GENOMIC DNA]</scope>
    <source>
        <strain evidence="1">LC387</strain>
    </source>
</reference>
<gene>
    <name evidence="1" type="ORF">YH63_009240</name>
</gene>